<dbReference type="Proteomes" id="UP000276770">
    <property type="component" value="Unassembled WGS sequence"/>
</dbReference>
<dbReference type="PANTHER" id="PTHR37313">
    <property type="entry name" value="UPF0749 PROTEIN RV1825"/>
    <property type="match status" value="1"/>
</dbReference>
<evidence type="ECO:0000256" key="1">
    <source>
        <dbReference type="ARBA" id="ARBA00009108"/>
    </source>
</evidence>
<dbReference type="OrthoDB" id="9776196at2"/>
<protein>
    <submittedName>
        <fullName evidence="2">DUF881 domain-containing protein</fullName>
    </submittedName>
</protein>
<organism evidence="2 3">
    <name type="scientific">Falsibacillus albus</name>
    <dbReference type="NCBI Taxonomy" id="2478915"/>
    <lineage>
        <taxon>Bacteria</taxon>
        <taxon>Bacillati</taxon>
        <taxon>Bacillota</taxon>
        <taxon>Bacilli</taxon>
        <taxon>Bacillales</taxon>
        <taxon>Bacillaceae</taxon>
        <taxon>Falsibacillus</taxon>
    </lineage>
</organism>
<proteinExistence type="inferred from homology"/>
<evidence type="ECO:0000313" key="3">
    <source>
        <dbReference type="Proteomes" id="UP000276770"/>
    </source>
</evidence>
<dbReference type="PANTHER" id="PTHR37313:SF2">
    <property type="entry name" value="UPF0749 PROTEIN YLXX"/>
    <property type="match status" value="1"/>
</dbReference>
<dbReference type="Pfam" id="PF05949">
    <property type="entry name" value="DUF881"/>
    <property type="match status" value="1"/>
</dbReference>
<evidence type="ECO:0000313" key="2">
    <source>
        <dbReference type="EMBL" id="RLQ95828.1"/>
    </source>
</evidence>
<gene>
    <name evidence="2" type="ORF">D9X91_09410</name>
</gene>
<dbReference type="InterPro" id="IPR010273">
    <property type="entry name" value="DUF881"/>
</dbReference>
<reference evidence="2 3" key="1">
    <citation type="submission" date="2018-10" db="EMBL/GenBank/DDBJ databases">
        <title>Falsibacillus sp. genome draft.</title>
        <authorList>
            <person name="Shi S."/>
        </authorList>
    </citation>
    <scope>NUCLEOTIDE SEQUENCE [LARGE SCALE GENOMIC DNA]</scope>
    <source>
        <strain evidence="2 3">GY 10110</strain>
    </source>
</reference>
<dbReference type="RefSeq" id="WP_121680353.1">
    <property type="nucleotide sequence ID" value="NZ_RCVZ01000005.1"/>
</dbReference>
<dbReference type="EMBL" id="RCVZ01000005">
    <property type="protein sequence ID" value="RLQ95828.1"/>
    <property type="molecule type" value="Genomic_DNA"/>
</dbReference>
<dbReference type="Gene3D" id="3.30.70.1880">
    <property type="entry name" value="Protein of unknown function DUF881"/>
    <property type="match status" value="1"/>
</dbReference>
<sequence length="236" mass="26541">MKKKKIKGKQVVLSLVTLVLGFILAFSYSLANKEQAKNKITDRQWEREDQLRSQLIEQQKANRKLQKELYAKQSKVLDSEKELSKEEQVFYNLAEDAEKYRMYLGKVKVKGKGIVVTLEDGDYNPDEENVNNYLVHEHHIFSVINELYIAGAGAVAINGQRLQHDSYILCNGPVITVDGVQHPAPFTISAIGDPDVMASALNITGGVKDQLVNDNIIFKLEKKDQIVLEPILGESS</sequence>
<comment type="caution">
    <text evidence="2">The sequence shown here is derived from an EMBL/GenBank/DDBJ whole genome shotgun (WGS) entry which is preliminary data.</text>
</comment>
<name>A0A3L7JY71_9BACI</name>
<dbReference type="AlphaFoldDB" id="A0A3L7JY71"/>
<comment type="similarity">
    <text evidence="1">Belongs to the UPF0749 family.</text>
</comment>
<keyword evidence="3" id="KW-1185">Reference proteome</keyword>
<accession>A0A3L7JY71</accession>